<dbReference type="RefSeq" id="WP_197549738.1">
    <property type="nucleotide sequence ID" value="NZ_CP063164.1"/>
</dbReference>
<evidence type="ECO:0000256" key="1">
    <source>
        <dbReference type="SAM" id="SignalP"/>
    </source>
</evidence>
<accession>A0A7M1S7G4</accession>
<name>A0A7M1S7G4_9BACT</name>
<dbReference type="PROSITE" id="PS51257">
    <property type="entry name" value="PROKAR_LIPOPROTEIN"/>
    <property type="match status" value="1"/>
</dbReference>
<sequence length="148" mass="16494">MDKRHLINVTLLLSALACTPLSATEQIEVSGSIQYERKNLIKSIALHLHQKGLDKEAAVKISGELAGEDALRFSLMAENLMAHCSELNGGEVIEYFSQEALYRQKVELHSYGYLVGMVTKIKQRSPDEKVLQQLSNIAKVNQSILKNV</sequence>
<evidence type="ECO:0000313" key="2">
    <source>
        <dbReference type="EMBL" id="QOR62921.1"/>
    </source>
</evidence>
<feature type="chain" id="PRO_5029478672" description="DUF4142 domain-containing protein" evidence="1">
    <location>
        <begin position="24"/>
        <end position="148"/>
    </location>
</feature>
<protein>
    <recommendedName>
        <fullName evidence="4">DUF4142 domain-containing protein</fullName>
    </recommendedName>
</protein>
<keyword evidence="3" id="KW-1185">Reference proteome</keyword>
<proteinExistence type="predicted"/>
<feature type="signal peptide" evidence="1">
    <location>
        <begin position="1"/>
        <end position="23"/>
    </location>
</feature>
<evidence type="ECO:0008006" key="4">
    <source>
        <dbReference type="Google" id="ProtNLM"/>
    </source>
</evidence>
<keyword evidence="1" id="KW-0732">Signal</keyword>
<dbReference type="KEGG" id="sinu:IMZ28_05520"/>
<dbReference type="EMBL" id="CP063164">
    <property type="protein sequence ID" value="QOR62921.1"/>
    <property type="molecule type" value="Genomic_DNA"/>
</dbReference>
<organism evidence="2 3">
    <name type="scientific">Sulfurovum indicum</name>
    <dbReference type="NCBI Taxonomy" id="2779528"/>
    <lineage>
        <taxon>Bacteria</taxon>
        <taxon>Pseudomonadati</taxon>
        <taxon>Campylobacterota</taxon>
        <taxon>Epsilonproteobacteria</taxon>
        <taxon>Campylobacterales</taxon>
        <taxon>Sulfurovaceae</taxon>
        <taxon>Sulfurovum</taxon>
    </lineage>
</organism>
<reference evidence="2 3" key="1">
    <citation type="submission" date="2020-10" db="EMBL/GenBank/DDBJ databases">
        <title>The genome of sulfurovum sp.</title>
        <authorList>
            <person name="Xie S."/>
            <person name="Shao Z."/>
            <person name="Jiang L."/>
        </authorList>
    </citation>
    <scope>NUCLEOTIDE SEQUENCE [LARGE SCALE GENOMIC DNA]</scope>
    <source>
        <strain evidence="2 3">ST-419</strain>
    </source>
</reference>
<dbReference type="AlphaFoldDB" id="A0A7M1S7G4"/>
<gene>
    <name evidence="2" type="ORF">IMZ28_05520</name>
</gene>
<dbReference type="Proteomes" id="UP000595074">
    <property type="component" value="Chromosome"/>
</dbReference>
<evidence type="ECO:0000313" key="3">
    <source>
        <dbReference type="Proteomes" id="UP000595074"/>
    </source>
</evidence>